<dbReference type="EMBL" id="KV016671">
    <property type="protein sequence ID" value="KZV19564.1"/>
    <property type="molecule type" value="Genomic_DNA"/>
</dbReference>
<feature type="region of interest" description="Disordered" evidence="1">
    <location>
        <begin position="1"/>
        <end position="39"/>
    </location>
</feature>
<feature type="compositionally biased region" description="Polar residues" evidence="1">
    <location>
        <begin position="13"/>
        <end position="27"/>
    </location>
</feature>
<keyword evidence="3" id="KW-1185">Reference proteome</keyword>
<dbReference type="Proteomes" id="UP000250235">
    <property type="component" value="Unassembled WGS sequence"/>
</dbReference>
<reference evidence="2 3" key="1">
    <citation type="journal article" date="2015" name="Proc. Natl. Acad. Sci. U.S.A.">
        <title>The resurrection genome of Boea hygrometrica: A blueprint for survival of dehydration.</title>
        <authorList>
            <person name="Xiao L."/>
            <person name="Yang G."/>
            <person name="Zhang L."/>
            <person name="Yang X."/>
            <person name="Zhao S."/>
            <person name="Ji Z."/>
            <person name="Zhou Q."/>
            <person name="Hu M."/>
            <person name="Wang Y."/>
            <person name="Chen M."/>
            <person name="Xu Y."/>
            <person name="Jin H."/>
            <person name="Xiao X."/>
            <person name="Hu G."/>
            <person name="Bao F."/>
            <person name="Hu Y."/>
            <person name="Wan P."/>
            <person name="Li L."/>
            <person name="Deng X."/>
            <person name="Kuang T."/>
            <person name="Xiang C."/>
            <person name="Zhu J.K."/>
            <person name="Oliver M.J."/>
            <person name="He Y."/>
        </authorList>
    </citation>
    <scope>NUCLEOTIDE SEQUENCE [LARGE SCALE GENOMIC DNA]</scope>
    <source>
        <strain evidence="3">cv. XS01</strain>
    </source>
</reference>
<name>A0A2Z7AKB2_9LAMI</name>
<accession>A0A2Z7AKB2</accession>
<proteinExistence type="predicted"/>
<organism evidence="2 3">
    <name type="scientific">Dorcoceras hygrometricum</name>
    <dbReference type="NCBI Taxonomy" id="472368"/>
    <lineage>
        <taxon>Eukaryota</taxon>
        <taxon>Viridiplantae</taxon>
        <taxon>Streptophyta</taxon>
        <taxon>Embryophyta</taxon>
        <taxon>Tracheophyta</taxon>
        <taxon>Spermatophyta</taxon>
        <taxon>Magnoliopsida</taxon>
        <taxon>eudicotyledons</taxon>
        <taxon>Gunneridae</taxon>
        <taxon>Pentapetalae</taxon>
        <taxon>asterids</taxon>
        <taxon>lamiids</taxon>
        <taxon>Lamiales</taxon>
        <taxon>Gesneriaceae</taxon>
        <taxon>Didymocarpoideae</taxon>
        <taxon>Trichosporeae</taxon>
        <taxon>Loxocarpinae</taxon>
        <taxon>Dorcoceras</taxon>
    </lineage>
</organism>
<gene>
    <name evidence="2" type="ORF">F511_13450</name>
</gene>
<dbReference type="AlphaFoldDB" id="A0A2Z7AKB2"/>
<sequence length="138" mass="15595">MLPAYSRFLMHGSQPTQGPNTRTSGSSHEPEAPVTNQRCQLRNPRLKLMDQWLKQRTSGSDTTVGCSQLHSSTCTEPKHHCKPTSVTCNLHRNSNTASQHIQQQQYTNQHNILLSANLFHKGNKEPNLTRLVRLSHCD</sequence>
<protein>
    <submittedName>
        <fullName evidence="2">Uncharacterized protein</fullName>
    </submittedName>
</protein>
<evidence type="ECO:0000313" key="3">
    <source>
        <dbReference type="Proteomes" id="UP000250235"/>
    </source>
</evidence>
<evidence type="ECO:0000256" key="1">
    <source>
        <dbReference type="SAM" id="MobiDB-lite"/>
    </source>
</evidence>
<evidence type="ECO:0000313" key="2">
    <source>
        <dbReference type="EMBL" id="KZV19564.1"/>
    </source>
</evidence>